<organism evidence="2 3">
    <name type="scientific">Ruthenibacterium lactatiformans</name>
    <dbReference type="NCBI Taxonomy" id="1550024"/>
    <lineage>
        <taxon>Bacteria</taxon>
        <taxon>Bacillati</taxon>
        <taxon>Bacillota</taxon>
        <taxon>Clostridia</taxon>
        <taxon>Eubacteriales</taxon>
        <taxon>Oscillospiraceae</taxon>
        <taxon>Ruthenibacterium</taxon>
    </lineage>
</organism>
<dbReference type="SUPFAM" id="SSF82549">
    <property type="entry name" value="DAK1/DegV-like"/>
    <property type="match status" value="1"/>
</dbReference>
<evidence type="ECO:0000256" key="1">
    <source>
        <dbReference type="ARBA" id="ARBA00023121"/>
    </source>
</evidence>
<gene>
    <name evidence="2" type="ORF">FYJ76_15845</name>
</gene>
<dbReference type="PROSITE" id="PS51482">
    <property type="entry name" value="DEGV"/>
    <property type="match status" value="1"/>
</dbReference>
<dbReference type="GO" id="GO:0008289">
    <property type="term" value="F:lipid binding"/>
    <property type="evidence" value="ECO:0007669"/>
    <property type="project" value="UniProtKB-KW"/>
</dbReference>
<keyword evidence="1" id="KW-0446">Lipid-binding</keyword>
<dbReference type="Pfam" id="PF02645">
    <property type="entry name" value="DegV"/>
    <property type="match status" value="1"/>
</dbReference>
<dbReference type="InterPro" id="IPR043168">
    <property type="entry name" value="DegV_C"/>
</dbReference>
<dbReference type="PANTHER" id="PTHR33434:SF2">
    <property type="entry name" value="FATTY ACID-BINDING PROTEIN TM_1468"/>
    <property type="match status" value="1"/>
</dbReference>
<dbReference type="InterPro" id="IPR050270">
    <property type="entry name" value="DegV_domain_contain"/>
</dbReference>
<accession>A0A6I2U6J3</accession>
<comment type="caution">
    <text evidence="2">The sequence shown here is derived from an EMBL/GenBank/DDBJ whole genome shotgun (WGS) entry which is preliminary data.</text>
</comment>
<dbReference type="Proteomes" id="UP000431913">
    <property type="component" value="Unassembled WGS sequence"/>
</dbReference>
<sequence>MILRVCSTPGACVDMNGSEQVSKTAVLTDSASDIPRELEEKYGIDILPFSIVVDGQSYTERVDFTNEQYYEMLTKAEGIPKTSQITMLRFLEKFCVYADEGYTDVIFVSINSAGSNTYNAACMAAESLRDERPGCTMNVHVVDSHTYSMTYGWHVCEAARKLQAGADVKSVVEYLEDQLARMEIMLSMYTLRFVKKSGRVSAAAAFAGELLGLRPIIHMVDDTTSTIAKVRGDSAVMPGLIVQTKKRMAEGTPYLIGATDDGNAKMLAKMCKKEFGYAPAATFLLGAAVATNTGPNAVAIVYQGEKRR</sequence>
<dbReference type="Gene3D" id="3.40.50.10170">
    <property type="match status" value="1"/>
</dbReference>
<protein>
    <submittedName>
        <fullName evidence="2">DegV family protein</fullName>
    </submittedName>
</protein>
<dbReference type="Gene3D" id="3.30.1180.10">
    <property type="match status" value="1"/>
</dbReference>
<evidence type="ECO:0000313" key="3">
    <source>
        <dbReference type="Proteomes" id="UP000431913"/>
    </source>
</evidence>
<dbReference type="EMBL" id="VUNJ01000026">
    <property type="protein sequence ID" value="MST93387.1"/>
    <property type="molecule type" value="Genomic_DNA"/>
</dbReference>
<dbReference type="InterPro" id="IPR003797">
    <property type="entry name" value="DegV"/>
</dbReference>
<proteinExistence type="predicted"/>
<dbReference type="PANTHER" id="PTHR33434">
    <property type="entry name" value="DEGV DOMAIN-CONTAINING PROTEIN DR_1986-RELATED"/>
    <property type="match status" value="1"/>
</dbReference>
<reference evidence="2 3" key="1">
    <citation type="submission" date="2019-08" db="EMBL/GenBank/DDBJ databases">
        <title>In-depth cultivation of the pig gut microbiome towards novel bacterial diversity and tailored functional studies.</title>
        <authorList>
            <person name="Wylensek D."/>
            <person name="Hitch T.C.A."/>
            <person name="Clavel T."/>
        </authorList>
    </citation>
    <scope>NUCLEOTIDE SEQUENCE [LARGE SCALE GENOMIC DNA]</scope>
    <source>
        <strain evidence="2 3">WCA3-601-WT-6J</strain>
    </source>
</reference>
<dbReference type="AlphaFoldDB" id="A0A6I2U6J3"/>
<dbReference type="NCBIfam" id="TIGR00762">
    <property type="entry name" value="DegV"/>
    <property type="match status" value="1"/>
</dbReference>
<name>A0A6I2U6J3_9FIRM</name>
<evidence type="ECO:0000313" key="2">
    <source>
        <dbReference type="EMBL" id="MST93387.1"/>
    </source>
</evidence>